<keyword evidence="4 6" id="KW-0143">Chaperone</keyword>
<dbReference type="GO" id="GO:0009252">
    <property type="term" value="P:peptidoglycan biosynthetic process"/>
    <property type="evidence" value="ECO:0007669"/>
    <property type="project" value="UniProtKB-UniRule"/>
</dbReference>
<evidence type="ECO:0000256" key="5">
    <source>
        <dbReference type="ARBA" id="ARBA00023316"/>
    </source>
</evidence>
<organism evidence="8 9">
    <name type="scientific">Enterococcus villorum</name>
    <dbReference type="NCBI Taxonomy" id="112904"/>
    <lineage>
        <taxon>Bacteria</taxon>
        <taxon>Bacillati</taxon>
        <taxon>Bacillota</taxon>
        <taxon>Bacilli</taxon>
        <taxon>Lactobacillales</taxon>
        <taxon>Enterococcaceae</taxon>
        <taxon>Enterococcus</taxon>
    </lineage>
</organism>
<comment type="domain">
    <text evidence="6">Has an N-terminal Jag-N domain and 2 RNA-binding domains (KH and R3H).</text>
</comment>
<dbReference type="InterPro" id="IPR015946">
    <property type="entry name" value="KH_dom-like_a/b"/>
</dbReference>
<dbReference type="PROSITE" id="PS51061">
    <property type="entry name" value="R3H"/>
    <property type="match status" value="1"/>
</dbReference>
<dbReference type="PANTHER" id="PTHR35800:SF1">
    <property type="entry name" value="RNA-BINDING PROTEIN KHPB"/>
    <property type="match status" value="1"/>
</dbReference>
<dbReference type="InterPro" id="IPR032782">
    <property type="entry name" value="KhpB_N"/>
</dbReference>
<dbReference type="CDD" id="cd02414">
    <property type="entry name" value="KH-II_Jag"/>
    <property type="match status" value="1"/>
</dbReference>
<sequence length="267" mass="30189">MPIYEAATIDEALQLGLKDLGLDKEEVEIEILDEGKKGFLGIGRKNAQLKIEPSISETISEAIEETVEEVLEEPSEKTLEETETTETTETFIEEKSKEVQEEVSELGDEAALTELAVYLTNITKQLEAPALVKIKRETNLIVFQLETQKQGILIGKHGKTLNALQYLAQVFIHRMAKNKLSVVVNVGNYREKRQEIIQRLADRTAEKAIRTGQPVFLEPMPAFERKQIHAVLSKNEYVKTHSEGDEPYRYLVVEPVKKRLTVSDDLG</sequence>
<evidence type="ECO:0000259" key="7">
    <source>
        <dbReference type="PROSITE" id="PS51061"/>
    </source>
</evidence>
<dbReference type="SMART" id="SM00393">
    <property type="entry name" value="R3H"/>
    <property type="match status" value="1"/>
</dbReference>
<dbReference type="InterPro" id="IPR034079">
    <property type="entry name" value="R3H_KhpB"/>
</dbReference>
<dbReference type="HAMAP" id="MF_00867">
    <property type="entry name" value="KhpB"/>
    <property type="match status" value="1"/>
</dbReference>
<dbReference type="InterPro" id="IPR004087">
    <property type="entry name" value="KH_dom"/>
</dbReference>
<dbReference type="Pfam" id="PF14804">
    <property type="entry name" value="Jag_N"/>
    <property type="match status" value="1"/>
</dbReference>
<name>A0A511J2I7_9ENTE</name>
<dbReference type="GO" id="GO:0003723">
    <property type="term" value="F:RNA binding"/>
    <property type="evidence" value="ECO:0007669"/>
    <property type="project" value="UniProtKB-UniRule"/>
</dbReference>
<keyword evidence="5 6" id="KW-0961">Cell wall biogenesis/degradation</keyword>
<dbReference type="GO" id="GO:0008360">
    <property type="term" value="P:regulation of cell shape"/>
    <property type="evidence" value="ECO:0007669"/>
    <property type="project" value="UniProtKB-KW"/>
</dbReference>
<comment type="function">
    <text evidence="6">A probable RNA chaperone. Forms a complex with KhpA which binds to cellular RNA and controls its expression. Plays a role in peptidoglycan (PG) homeostasis and cell length regulation.</text>
</comment>
<dbReference type="PANTHER" id="PTHR35800">
    <property type="entry name" value="PROTEIN JAG"/>
    <property type="match status" value="1"/>
</dbReference>
<evidence type="ECO:0000256" key="2">
    <source>
        <dbReference type="ARBA" id="ARBA00022884"/>
    </source>
</evidence>
<dbReference type="GO" id="GO:0071555">
    <property type="term" value="P:cell wall organization"/>
    <property type="evidence" value="ECO:0007669"/>
    <property type="project" value="UniProtKB-KW"/>
</dbReference>
<comment type="similarity">
    <text evidence="6">Belongs to the KhpB RNA-binding protein family.</text>
</comment>
<dbReference type="SMART" id="SM00322">
    <property type="entry name" value="KH"/>
    <property type="match status" value="1"/>
</dbReference>
<dbReference type="CDD" id="cd02644">
    <property type="entry name" value="R3H_jag"/>
    <property type="match status" value="1"/>
</dbReference>
<dbReference type="Proteomes" id="UP000321830">
    <property type="component" value="Unassembled WGS sequence"/>
</dbReference>
<dbReference type="Gene3D" id="3.30.30.80">
    <property type="entry name" value="probable RNA-binding protein from clostridium symbiosum atcc 14940"/>
    <property type="match status" value="1"/>
</dbReference>
<keyword evidence="2 6" id="KW-0694">RNA-binding</keyword>
<comment type="caution">
    <text evidence="8">The sequence shown here is derived from an EMBL/GenBank/DDBJ whole genome shotgun (WGS) entry which is preliminary data.</text>
</comment>
<dbReference type="SMART" id="SM01245">
    <property type="entry name" value="Jag_N"/>
    <property type="match status" value="1"/>
</dbReference>
<dbReference type="InterPro" id="IPR001374">
    <property type="entry name" value="R3H_dom"/>
</dbReference>
<dbReference type="SUPFAM" id="SSF82708">
    <property type="entry name" value="R3H domain"/>
    <property type="match status" value="1"/>
</dbReference>
<dbReference type="AlphaFoldDB" id="A0A511J2I7"/>
<comment type="subunit">
    <text evidence="6">Forms a complex with KhpA.</text>
</comment>
<evidence type="ECO:0000256" key="3">
    <source>
        <dbReference type="ARBA" id="ARBA00022960"/>
    </source>
</evidence>
<protein>
    <recommendedName>
        <fullName evidence="6">RNA-binding protein KhpB</fullName>
    </recommendedName>
    <alternativeName>
        <fullName evidence="6">RNA-binding protein EloR</fullName>
    </alternativeName>
</protein>
<feature type="domain" description="R3H" evidence="7">
    <location>
        <begin position="191"/>
        <end position="257"/>
    </location>
</feature>
<keyword evidence="3 6" id="KW-0133">Cell shape</keyword>
<dbReference type="NCBIfam" id="NF041568">
    <property type="entry name" value="Jag_EloR"/>
    <property type="match status" value="1"/>
</dbReference>
<evidence type="ECO:0000256" key="4">
    <source>
        <dbReference type="ARBA" id="ARBA00023186"/>
    </source>
</evidence>
<dbReference type="InterPro" id="IPR038008">
    <property type="entry name" value="Jag_KH"/>
</dbReference>
<evidence type="ECO:0000313" key="9">
    <source>
        <dbReference type="Proteomes" id="UP000321830"/>
    </source>
</evidence>
<dbReference type="InterPro" id="IPR039247">
    <property type="entry name" value="KhpB"/>
</dbReference>
<evidence type="ECO:0000256" key="6">
    <source>
        <dbReference type="HAMAP-Rule" id="MF_00867"/>
    </source>
</evidence>
<evidence type="ECO:0000256" key="1">
    <source>
        <dbReference type="ARBA" id="ARBA00022490"/>
    </source>
</evidence>
<proteinExistence type="inferred from homology"/>
<accession>A0A511J2I7</accession>
<dbReference type="InterPro" id="IPR038247">
    <property type="entry name" value="Jag_N_dom_sf"/>
</dbReference>
<dbReference type="Gene3D" id="3.30.1370.50">
    <property type="entry name" value="R3H-like domain"/>
    <property type="match status" value="1"/>
</dbReference>
<reference evidence="8 9" key="1">
    <citation type="submission" date="2019-07" db="EMBL/GenBank/DDBJ databases">
        <title>Whole genome shotgun sequence of Enterococcus villorum NBRC 100699.</title>
        <authorList>
            <person name="Hosoyama A."/>
            <person name="Uohara A."/>
            <person name="Ohji S."/>
            <person name="Ichikawa N."/>
        </authorList>
    </citation>
    <scope>NUCLEOTIDE SEQUENCE [LARGE SCALE GENOMIC DNA]</scope>
    <source>
        <strain evidence="8 9">NBRC 100699</strain>
    </source>
</reference>
<keyword evidence="1 6" id="KW-0963">Cytoplasm</keyword>
<gene>
    <name evidence="6" type="primary">khpB</name>
    <name evidence="6" type="synonym">eloR</name>
    <name evidence="8" type="ORF">EVI01_12260</name>
</gene>
<dbReference type="Gene3D" id="3.30.300.20">
    <property type="match status" value="1"/>
</dbReference>
<comment type="subcellular location">
    <subcellularLocation>
        <location evidence="6">Cytoplasm</location>
    </subcellularLocation>
</comment>
<comment type="caution">
    <text evidence="6">Lacks conserved residue(s) required for the propagation of feature annotation.</text>
</comment>
<dbReference type="Pfam" id="PF13083">
    <property type="entry name" value="KH_KhpA-B"/>
    <property type="match status" value="1"/>
</dbReference>
<evidence type="ECO:0000313" key="8">
    <source>
        <dbReference type="EMBL" id="GEL91889.1"/>
    </source>
</evidence>
<dbReference type="EMBL" id="BJWF01000011">
    <property type="protein sequence ID" value="GEL91889.1"/>
    <property type="molecule type" value="Genomic_DNA"/>
</dbReference>
<dbReference type="RefSeq" id="WP_010750871.1">
    <property type="nucleotide sequence ID" value="NZ_BJWF01000011.1"/>
</dbReference>
<dbReference type="Pfam" id="PF01424">
    <property type="entry name" value="R3H"/>
    <property type="match status" value="1"/>
</dbReference>
<dbReference type="InterPro" id="IPR036867">
    <property type="entry name" value="R3H_dom_sf"/>
</dbReference>
<dbReference type="GO" id="GO:0005737">
    <property type="term" value="C:cytoplasm"/>
    <property type="evidence" value="ECO:0007669"/>
    <property type="project" value="UniProtKB-SubCell"/>
</dbReference>